<keyword evidence="4" id="KW-1185">Reference proteome</keyword>
<dbReference type="NCBIfam" id="TIGR01316">
    <property type="entry name" value="gltA"/>
    <property type="match status" value="1"/>
</dbReference>
<dbReference type="Gene3D" id="3.40.50.720">
    <property type="entry name" value="NAD(P)-binding Rossmann-like Domain"/>
    <property type="match status" value="1"/>
</dbReference>
<dbReference type="AlphaFoldDB" id="E8R7J2"/>
<dbReference type="Gene3D" id="1.10.1060.10">
    <property type="entry name" value="Alpha-helical ferredoxin"/>
    <property type="match status" value="1"/>
</dbReference>
<dbReference type="GO" id="GO:0051536">
    <property type="term" value="F:iron-sulfur cluster binding"/>
    <property type="evidence" value="ECO:0007669"/>
    <property type="project" value="InterPro"/>
</dbReference>
<dbReference type="Proteomes" id="UP000001068">
    <property type="component" value="Chromosome"/>
</dbReference>
<keyword evidence="3" id="KW-0560">Oxidoreductase</keyword>
<reference evidence="4" key="1">
    <citation type="submission" date="2010-11" db="EMBL/GenBank/DDBJ databases">
        <title>The complete genome of Desulfurococcus mucosus DSM 2162.</title>
        <authorList>
            <consortium name="US DOE Joint Genome Institute (JGI-PGF)"/>
            <person name="Lucas S."/>
            <person name="Copeland A."/>
            <person name="Lapidus A."/>
            <person name="Bruce D."/>
            <person name="Goodwin L."/>
            <person name="Pitluck S."/>
            <person name="Kyrpides N."/>
            <person name="Mavromatis K."/>
            <person name="Pagani I."/>
            <person name="Ivanova N."/>
            <person name="Ovchinnikova G."/>
            <person name="Chertkov O."/>
            <person name="Held B."/>
            <person name="Brettin T."/>
            <person name="Detter J.C."/>
            <person name="Tapia R."/>
            <person name="Han C."/>
            <person name="Land M."/>
            <person name="Hauser L."/>
            <person name="Markowitz V."/>
            <person name="Cheng J.-F."/>
            <person name="Hugenholtz P."/>
            <person name="Woyke T."/>
            <person name="Wu D."/>
            <person name="Wirth R."/>
            <person name="Bilek Y."/>
            <person name="Hader T."/>
            <person name="Klenk H.-P."/>
            <person name="Eisen J.A."/>
        </authorList>
    </citation>
    <scope>NUCLEOTIDE SEQUENCE [LARGE SCALE GENOMIC DNA]</scope>
    <source>
        <strain evidence="4">ATCC 35584 / DSM 2162 / JCM 9187 / O7/1</strain>
    </source>
</reference>
<dbReference type="PANTHER" id="PTHR42783:SF3">
    <property type="entry name" value="GLUTAMATE SYNTHASE [NADPH] SMALL CHAIN-RELATED"/>
    <property type="match status" value="1"/>
</dbReference>
<dbReference type="InterPro" id="IPR036188">
    <property type="entry name" value="FAD/NAD-bd_sf"/>
</dbReference>
<dbReference type="PRINTS" id="PR00368">
    <property type="entry name" value="FADPNR"/>
</dbReference>
<dbReference type="InterPro" id="IPR009051">
    <property type="entry name" value="Helical_ferredxn"/>
</dbReference>
<feature type="domain" description="FAD/NAD(P)-binding" evidence="1">
    <location>
        <begin position="149"/>
        <end position="454"/>
    </location>
</feature>
<dbReference type="OrthoDB" id="27922at2157"/>
<dbReference type="InterPro" id="IPR028261">
    <property type="entry name" value="DPD_II"/>
</dbReference>
<dbReference type="eggNOG" id="arCOG01292">
    <property type="taxonomic scope" value="Archaea"/>
</dbReference>
<accession>E8R7J2</accession>
<gene>
    <name evidence="3" type="ordered locus">Desmu_0168</name>
</gene>
<dbReference type="PANTHER" id="PTHR42783">
    <property type="entry name" value="GLUTAMATE SYNTHASE [NADPH] SMALL CHAIN"/>
    <property type="match status" value="1"/>
</dbReference>
<dbReference type="GO" id="GO:0016491">
    <property type="term" value="F:oxidoreductase activity"/>
    <property type="evidence" value="ECO:0007669"/>
    <property type="project" value="UniProtKB-KW"/>
</dbReference>
<dbReference type="InterPro" id="IPR023753">
    <property type="entry name" value="FAD/NAD-binding_dom"/>
</dbReference>
<sequence length="483" mass="53585">MSTGGSRVKKKRVPVPRREPAERIRDFNEVVLGYTLEQAMEEASRCLQCPLNFAPCVKGCPVHVNIPGFLRKLREGDVKGALEIIMETNPLPGITGRVCPQEEQCERNCIMGRIGDRINIGKLERFVADYARKHGIRPEVKIPPSTGKKIAIVGSGPAGLTAAAELRKMGHEVRVFEALHEPGGVLVYGIPEFRLPKEIVRYELEYLSKIGVEILTDVVVGKTLSLRDLLTEYDAVFLGTGAGTPNFLNIPGVNCLNIYSANEFLTRVNLMKAYLFPEYDTPIKKPNRVAVIGGGNTAMDAARSALRLGSREVYVLYRRTKELMTARQEEVENAEEEGVKFMFLVSPVEFVCDDKGRVKAVRLIKMRLGEPGRDGRPRPIPIPGSEFELEVDAVIIAIGQTPNRILFKDIPELKLTEKGTIVVDEKYRTTVKGVFAGGDAIRGESTVVKAMGDGWKAARSIDEYLKTGEWPPEIKPHDFEAEN</sequence>
<dbReference type="RefSeq" id="WP_013561709.1">
    <property type="nucleotide sequence ID" value="NC_014961.1"/>
</dbReference>
<dbReference type="SUPFAM" id="SSF46548">
    <property type="entry name" value="alpha-helical ferredoxin"/>
    <property type="match status" value="1"/>
</dbReference>
<dbReference type="KEGG" id="dmu:Desmu_0168"/>
<feature type="domain" description="Dihydroprymidine dehydrogenase" evidence="2">
    <location>
        <begin position="23"/>
        <end position="135"/>
    </location>
</feature>
<evidence type="ECO:0000313" key="4">
    <source>
        <dbReference type="Proteomes" id="UP000001068"/>
    </source>
</evidence>
<evidence type="ECO:0000313" key="3">
    <source>
        <dbReference type="EMBL" id="ADV64487.1"/>
    </source>
</evidence>
<dbReference type="SUPFAM" id="SSF51971">
    <property type="entry name" value="Nucleotide-binding domain"/>
    <property type="match status" value="1"/>
</dbReference>
<protein>
    <submittedName>
        <fullName evidence="3">Sulfide dehydrogenase (Flavoprotein) subunit SudA</fullName>
        <ecNumber evidence="3">1.8.1.-</ecNumber>
    </submittedName>
</protein>
<proteinExistence type="predicted"/>
<dbReference type="EMBL" id="CP002363">
    <property type="protein sequence ID" value="ADV64487.1"/>
    <property type="molecule type" value="Genomic_DNA"/>
</dbReference>
<dbReference type="GeneID" id="10152856"/>
<dbReference type="Pfam" id="PF07992">
    <property type="entry name" value="Pyr_redox_2"/>
    <property type="match status" value="1"/>
</dbReference>
<dbReference type="Gene3D" id="3.50.50.60">
    <property type="entry name" value="FAD/NAD(P)-binding domain"/>
    <property type="match status" value="1"/>
</dbReference>
<dbReference type="EC" id="1.8.1.-" evidence="3"/>
<dbReference type="STRING" id="765177.Desmu_0168"/>
<name>E8R7J2_DESM0</name>
<reference evidence="3 4" key="2">
    <citation type="journal article" date="2011" name="Stand. Genomic Sci.">
        <title>Complete genome sequence of Desulfurococcus mucosus type strain (O7/1).</title>
        <authorList>
            <person name="Wirth R."/>
            <person name="Chertkov O."/>
            <person name="Held B."/>
            <person name="Lapidus A."/>
            <person name="Nolan M."/>
            <person name="Lucas S."/>
            <person name="Hammon N."/>
            <person name="Deshpande S."/>
            <person name="Cheng J.F."/>
            <person name="Tapia R."/>
            <person name="Han C."/>
            <person name="Goodwin L."/>
            <person name="Pitluck S."/>
            <person name="Liolios K."/>
            <person name="Ioanna P."/>
            <person name="Ivanova N."/>
            <person name="Mavromatis K."/>
            <person name="Mikhailova N."/>
            <person name="Pati A."/>
            <person name="Chen A."/>
            <person name="Palaniappan K."/>
            <person name="Land M."/>
            <person name="Hauser L."/>
            <person name="Chang Y.J."/>
            <person name="Jeffries C.D."/>
            <person name="Bilek Y."/>
            <person name="Hader T."/>
            <person name="Rohde M."/>
            <person name="Spring S."/>
            <person name="Sikorski J."/>
            <person name="Goker M."/>
            <person name="Woyke T."/>
            <person name="Bristow J."/>
            <person name="Eisen J.A."/>
            <person name="Markowitz V."/>
            <person name="Hugenholtz P."/>
            <person name="Kyrpides N.C."/>
            <person name="Klenk H.P."/>
        </authorList>
    </citation>
    <scope>NUCLEOTIDE SEQUENCE [LARGE SCALE GENOMIC DNA]</scope>
    <source>
        <strain evidence="4">ATCC 35584 / DSM 2162 / JCM 9187 / O7/1</strain>
    </source>
</reference>
<organism evidence="3 4">
    <name type="scientific">Desulfurococcus mucosus (strain ATCC 35584 / DSM 2162 / JCM 9187 / O7/1)</name>
    <dbReference type="NCBI Taxonomy" id="765177"/>
    <lineage>
        <taxon>Archaea</taxon>
        <taxon>Thermoproteota</taxon>
        <taxon>Thermoprotei</taxon>
        <taxon>Desulfurococcales</taxon>
        <taxon>Desulfurococcaceae</taxon>
        <taxon>Desulfurococcus</taxon>
    </lineage>
</organism>
<dbReference type="PRINTS" id="PR00469">
    <property type="entry name" value="PNDRDTASEII"/>
</dbReference>
<dbReference type="Pfam" id="PF14691">
    <property type="entry name" value="Fer4_20"/>
    <property type="match status" value="1"/>
</dbReference>
<evidence type="ECO:0000259" key="2">
    <source>
        <dbReference type="Pfam" id="PF14691"/>
    </source>
</evidence>
<dbReference type="InterPro" id="IPR006004">
    <property type="entry name" value="SudA-like"/>
</dbReference>
<dbReference type="HOGENOM" id="CLU_000422_3_3_2"/>
<evidence type="ECO:0000259" key="1">
    <source>
        <dbReference type="Pfam" id="PF07992"/>
    </source>
</evidence>